<evidence type="ECO:0000313" key="4">
    <source>
        <dbReference type="Proteomes" id="UP001225356"/>
    </source>
</evidence>
<evidence type="ECO:0000256" key="1">
    <source>
        <dbReference type="SAM" id="MobiDB-lite"/>
    </source>
</evidence>
<dbReference type="RefSeq" id="WP_307563232.1">
    <property type="nucleotide sequence ID" value="NZ_JAUSQU010000001.1"/>
</dbReference>
<accession>A0ABT9QIN8</accession>
<feature type="region of interest" description="Disordered" evidence="1">
    <location>
        <begin position="166"/>
        <end position="190"/>
    </location>
</feature>
<organism evidence="3 4">
    <name type="scientific">Streptosporangium lutulentum</name>
    <dbReference type="NCBI Taxonomy" id="1461250"/>
    <lineage>
        <taxon>Bacteria</taxon>
        <taxon>Bacillati</taxon>
        <taxon>Actinomycetota</taxon>
        <taxon>Actinomycetes</taxon>
        <taxon>Streptosporangiales</taxon>
        <taxon>Streptosporangiaceae</taxon>
        <taxon>Streptosporangium</taxon>
    </lineage>
</organism>
<dbReference type="EMBL" id="JAUSQU010000001">
    <property type="protein sequence ID" value="MDP9846608.1"/>
    <property type="molecule type" value="Genomic_DNA"/>
</dbReference>
<keyword evidence="2" id="KW-0812">Transmembrane</keyword>
<reference evidence="3 4" key="1">
    <citation type="submission" date="2023-07" db="EMBL/GenBank/DDBJ databases">
        <title>Sequencing the genomes of 1000 actinobacteria strains.</title>
        <authorList>
            <person name="Klenk H.-P."/>
        </authorList>
    </citation>
    <scope>NUCLEOTIDE SEQUENCE [LARGE SCALE GENOMIC DNA]</scope>
    <source>
        <strain evidence="3 4">DSM 46740</strain>
    </source>
</reference>
<evidence type="ECO:0000313" key="3">
    <source>
        <dbReference type="EMBL" id="MDP9846608.1"/>
    </source>
</evidence>
<protein>
    <recommendedName>
        <fullName evidence="5">PH domain-containing protein</fullName>
    </recommendedName>
</protein>
<proteinExistence type="predicted"/>
<keyword evidence="4" id="KW-1185">Reference proteome</keyword>
<dbReference type="Proteomes" id="UP001225356">
    <property type="component" value="Unassembled WGS sequence"/>
</dbReference>
<feature type="transmembrane region" description="Helical" evidence="2">
    <location>
        <begin position="35"/>
        <end position="56"/>
    </location>
</feature>
<sequence length="217" mass="23054">MKQVFRSKAALVIGWIWMAFAAFNAVDLTVRYSGPASMVAAAVLGVLTMLVFIACLRPAILMTEEGVLVRNPLKNVFVPWKGVDEVTVSHVITITSGNDRVRCWTPQATARERATAVRRGNAAAAADRRRPEPVRPKGEQAAAEMLAGKTHADWVAEQLSERAEAARRSAAAKARGATSETVKEPGAGTGLMKATWAPSALAALLATAILIVVAVIV</sequence>
<gene>
    <name evidence="3" type="ORF">J2853_005819</name>
</gene>
<comment type="caution">
    <text evidence="3">The sequence shown here is derived from an EMBL/GenBank/DDBJ whole genome shotgun (WGS) entry which is preliminary data.</text>
</comment>
<keyword evidence="2" id="KW-1133">Transmembrane helix</keyword>
<feature type="transmembrane region" description="Helical" evidence="2">
    <location>
        <begin position="196"/>
        <end position="216"/>
    </location>
</feature>
<feature type="compositionally biased region" description="Basic and acidic residues" evidence="1">
    <location>
        <begin position="126"/>
        <end position="136"/>
    </location>
</feature>
<feature type="compositionally biased region" description="Low complexity" evidence="1">
    <location>
        <begin position="168"/>
        <end position="180"/>
    </location>
</feature>
<feature type="region of interest" description="Disordered" evidence="1">
    <location>
        <begin position="117"/>
        <end position="136"/>
    </location>
</feature>
<name>A0ABT9QIN8_9ACTN</name>
<keyword evidence="2" id="KW-0472">Membrane</keyword>
<evidence type="ECO:0008006" key="5">
    <source>
        <dbReference type="Google" id="ProtNLM"/>
    </source>
</evidence>
<evidence type="ECO:0000256" key="2">
    <source>
        <dbReference type="SAM" id="Phobius"/>
    </source>
</evidence>